<keyword evidence="11" id="KW-1185">Reference proteome</keyword>
<comment type="similarity">
    <text evidence="8">Belongs to the binding-protein-dependent transport system permease family. LivHM subfamily.</text>
</comment>
<keyword evidence="3" id="KW-1003">Cell membrane</keyword>
<evidence type="ECO:0000256" key="3">
    <source>
        <dbReference type="ARBA" id="ARBA00022475"/>
    </source>
</evidence>
<feature type="transmembrane region" description="Helical" evidence="9">
    <location>
        <begin position="6"/>
        <end position="28"/>
    </location>
</feature>
<dbReference type="InterPro" id="IPR052157">
    <property type="entry name" value="BCAA_transport_permease"/>
</dbReference>
<feature type="transmembrane region" description="Helical" evidence="9">
    <location>
        <begin position="185"/>
        <end position="204"/>
    </location>
</feature>
<keyword evidence="2" id="KW-0813">Transport</keyword>
<dbReference type="CDD" id="cd06582">
    <property type="entry name" value="TM_PBP1_LivH_like"/>
    <property type="match status" value="1"/>
</dbReference>
<evidence type="ECO:0008006" key="12">
    <source>
        <dbReference type="Google" id="ProtNLM"/>
    </source>
</evidence>
<evidence type="ECO:0000313" key="10">
    <source>
        <dbReference type="EMBL" id="KXB00006.1"/>
    </source>
</evidence>
<evidence type="ECO:0000256" key="4">
    <source>
        <dbReference type="ARBA" id="ARBA00022692"/>
    </source>
</evidence>
<evidence type="ECO:0000256" key="9">
    <source>
        <dbReference type="SAM" id="Phobius"/>
    </source>
</evidence>
<dbReference type="PANTHER" id="PTHR11795:SF445">
    <property type="entry name" value="AMINO ACID ABC TRANSPORTER PERMEASE PROTEIN"/>
    <property type="match status" value="1"/>
</dbReference>
<dbReference type="Proteomes" id="UP000070341">
    <property type="component" value="Unassembled WGS sequence"/>
</dbReference>
<protein>
    <recommendedName>
        <fullName evidence="12">Branched-chain amino acid ABC transporter permease</fullName>
    </recommendedName>
</protein>
<keyword evidence="6 9" id="KW-1133">Transmembrane helix</keyword>
<evidence type="ECO:0000256" key="7">
    <source>
        <dbReference type="ARBA" id="ARBA00023136"/>
    </source>
</evidence>
<feature type="transmembrane region" description="Helical" evidence="9">
    <location>
        <begin position="93"/>
        <end position="111"/>
    </location>
</feature>
<comment type="caution">
    <text evidence="10">The sequence shown here is derived from an EMBL/GenBank/DDBJ whole genome shotgun (WGS) entry which is preliminary data.</text>
</comment>
<dbReference type="PANTHER" id="PTHR11795">
    <property type="entry name" value="BRANCHED-CHAIN AMINO ACID TRANSPORT SYSTEM PERMEASE PROTEIN LIVH"/>
    <property type="match status" value="1"/>
</dbReference>
<dbReference type="InterPro" id="IPR001851">
    <property type="entry name" value="ABC_transp_permease"/>
</dbReference>
<feature type="transmembrane region" description="Helical" evidence="9">
    <location>
        <begin position="259"/>
        <end position="279"/>
    </location>
</feature>
<comment type="subcellular location">
    <subcellularLocation>
        <location evidence="1">Cell membrane</location>
        <topology evidence="1">Multi-pass membrane protein</topology>
    </subcellularLocation>
</comment>
<evidence type="ECO:0000256" key="6">
    <source>
        <dbReference type="ARBA" id="ARBA00022989"/>
    </source>
</evidence>
<gene>
    <name evidence="10" type="ORF">AKJ40_02060</name>
</gene>
<feature type="transmembrane region" description="Helical" evidence="9">
    <location>
        <begin position="136"/>
        <end position="154"/>
    </location>
</feature>
<feature type="transmembrane region" description="Helical" evidence="9">
    <location>
        <begin position="60"/>
        <end position="81"/>
    </location>
</feature>
<evidence type="ECO:0000256" key="5">
    <source>
        <dbReference type="ARBA" id="ARBA00022970"/>
    </source>
</evidence>
<keyword evidence="4 9" id="KW-0812">Transmembrane</keyword>
<evidence type="ECO:0000256" key="1">
    <source>
        <dbReference type="ARBA" id="ARBA00004651"/>
    </source>
</evidence>
<organism evidence="10 11">
    <name type="scientific">candidate division MSBL1 archaeon SCGC-AAA259M10</name>
    <dbReference type="NCBI Taxonomy" id="1698270"/>
    <lineage>
        <taxon>Archaea</taxon>
        <taxon>Methanobacteriati</taxon>
        <taxon>Methanobacteriota</taxon>
        <taxon>candidate division MSBL1</taxon>
    </lineage>
</organism>
<dbReference type="EMBL" id="LHXU01000023">
    <property type="protein sequence ID" value="KXB00006.1"/>
    <property type="molecule type" value="Genomic_DNA"/>
</dbReference>
<sequence>MIYYIVQGILVGTFYAVLALGLQMVFGVMEVVNFAHGDLMVMGGMIGWLLITTYSLPVGLIFPVVFASMFITGLVVFRVLFKRVRNVPVVQSLLIAFGLGFIIRDAVRYLFSPKIRTIRLWPGSVSFAGVSFSNDLFLTGLVCGSILVIMLVFLERTNWGKGIRATSEHTDLAQACGINIDRVQMLGSGIGIGLAGIGGIFLGVNFQINPYVGMEFLFKSFAVVVLGGMGSMRGVIIGGLIIGLVESIGTLFIGPQPAAAASFITIILVLLIRPTGFFGREVKL</sequence>
<dbReference type="GO" id="GO:0005886">
    <property type="term" value="C:plasma membrane"/>
    <property type="evidence" value="ECO:0007669"/>
    <property type="project" value="UniProtKB-SubCell"/>
</dbReference>
<dbReference type="Pfam" id="PF02653">
    <property type="entry name" value="BPD_transp_2"/>
    <property type="match status" value="1"/>
</dbReference>
<dbReference type="GO" id="GO:0006865">
    <property type="term" value="P:amino acid transport"/>
    <property type="evidence" value="ECO:0007669"/>
    <property type="project" value="UniProtKB-KW"/>
</dbReference>
<evidence type="ECO:0000256" key="8">
    <source>
        <dbReference type="ARBA" id="ARBA00037998"/>
    </source>
</evidence>
<evidence type="ECO:0000313" key="11">
    <source>
        <dbReference type="Proteomes" id="UP000070341"/>
    </source>
</evidence>
<feature type="transmembrane region" description="Helical" evidence="9">
    <location>
        <begin position="35"/>
        <end position="54"/>
    </location>
</feature>
<evidence type="ECO:0000256" key="2">
    <source>
        <dbReference type="ARBA" id="ARBA00022448"/>
    </source>
</evidence>
<accession>A0A133V0R6</accession>
<dbReference type="GO" id="GO:0022857">
    <property type="term" value="F:transmembrane transporter activity"/>
    <property type="evidence" value="ECO:0007669"/>
    <property type="project" value="InterPro"/>
</dbReference>
<keyword evidence="7 9" id="KW-0472">Membrane</keyword>
<name>A0A133V0R6_9EURY</name>
<proteinExistence type="inferred from homology"/>
<reference evidence="10 11" key="1">
    <citation type="journal article" date="2016" name="Sci. Rep.">
        <title>Metabolic traits of an uncultured archaeal lineage -MSBL1- from brine pools of the Red Sea.</title>
        <authorList>
            <person name="Mwirichia R."/>
            <person name="Alam I."/>
            <person name="Rashid M."/>
            <person name="Vinu M."/>
            <person name="Ba-Alawi W."/>
            <person name="Anthony Kamau A."/>
            <person name="Kamanda Ngugi D."/>
            <person name="Goker M."/>
            <person name="Klenk H.P."/>
            <person name="Bajic V."/>
            <person name="Stingl U."/>
        </authorList>
    </citation>
    <scope>NUCLEOTIDE SEQUENCE [LARGE SCALE GENOMIC DNA]</scope>
    <source>
        <strain evidence="10">SCGC-AAA259M10</strain>
    </source>
</reference>
<keyword evidence="5" id="KW-0029">Amino-acid transport</keyword>
<dbReference type="AlphaFoldDB" id="A0A133V0R6"/>